<evidence type="ECO:0000313" key="8">
    <source>
        <dbReference type="Proteomes" id="UP000029393"/>
    </source>
</evidence>
<dbReference type="InterPro" id="IPR036852">
    <property type="entry name" value="Peptidase_S8/S53_dom_sf"/>
</dbReference>
<evidence type="ECO:0000256" key="4">
    <source>
        <dbReference type="ARBA" id="ARBA00022825"/>
    </source>
</evidence>
<dbReference type="AlphaFoldDB" id="A0A091B9A8"/>
<keyword evidence="3 5" id="KW-0378">Hydrolase</keyword>
<evidence type="ECO:0000256" key="5">
    <source>
        <dbReference type="PROSITE-ProRule" id="PRU01240"/>
    </source>
</evidence>
<feature type="active site" description="Charge relay system" evidence="5">
    <location>
        <position position="168"/>
    </location>
</feature>
<dbReference type="PRINTS" id="PR00723">
    <property type="entry name" value="SUBTILISIN"/>
</dbReference>
<dbReference type="EMBL" id="AVCK01000003">
    <property type="protein sequence ID" value="KFN48077.1"/>
    <property type="molecule type" value="Genomic_DNA"/>
</dbReference>
<keyword evidence="8" id="KW-1185">Reference proteome</keyword>
<name>A0A091B9A8_9GAMM</name>
<dbReference type="GO" id="GO:0004252">
    <property type="term" value="F:serine-type endopeptidase activity"/>
    <property type="evidence" value="ECO:0007669"/>
    <property type="project" value="UniProtKB-UniRule"/>
</dbReference>
<proteinExistence type="inferred from homology"/>
<evidence type="ECO:0000313" key="7">
    <source>
        <dbReference type="EMBL" id="KFN48077.1"/>
    </source>
</evidence>
<feature type="active site" description="Charge relay system" evidence="5">
    <location>
        <position position="197"/>
    </location>
</feature>
<dbReference type="InterPro" id="IPR000209">
    <property type="entry name" value="Peptidase_S8/S53_dom"/>
</dbReference>
<comment type="caution">
    <text evidence="7">The sequence shown here is derived from an EMBL/GenBank/DDBJ whole genome shotgun (WGS) entry which is preliminary data.</text>
</comment>
<gene>
    <name evidence="7" type="ORF">N787_06465</name>
</gene>
<dbReference type="eggNOG" id="COG1404">
    <property type="taxonomic scope" value="Bacteria"/>
</dbReference>
<dbReference type="Gene3D" id="3.40.50.200">
    <property type="entry name" value="Peptidase S8/S53 domain"/>
    <property type="match status" value="1"/>
</dbReference>
<dbReference type="PANTHER" id="PTHR43806">
    <property type="entry name" value="PEPTIDASE S8"/>
    <property type="match status" value="1"/>
</dbReference>
<keyword evidence="2 5" id="KW-0645">Protease</keyword>
<accession>A0A091B9A8</accession>
<dbReference type="Proteomes" id="UP000029393">
    <property type="component" value="Unassembled WGS sequence"/>
</dbReference>
<evidence type="ECO:0000256" key="2">
    <source>
        <dbReference type="ARBA" id="ARBA00022670"/>
    </source>
</evidence>
<dbReference type="SUPFAM" id="SSF52743">
    <property type="entry name" value="Subtilisin-like"/>
    <property type="match status" value="1"/>
</dbReference>
<dbReference type="InterPro" id="IPR023827">
    <property type="entry name" value="Peptidase_S8_Asp-AS"/>
</dbReference>
<organism evidence="7 8">
    <name type="scientific">Arenimonas metalli CF5-1</name>
    <dbReference type="NCBI Taxonomy" id="1384056"/>
    <lineage>
        <taxon>Bacteria</taxon>
        <taxon>Pseudomonadati</taxon>
        <taxon>Pseudomonadota</taxon>
        <taxon>Gammaproteobacteria</taxon>
        <taxon>Lysobacterales</taxon>
        <taxon>Lysobacteraceae</taxon>
        <taxon>Arenimonas</taxon>
    </lineage>
</organism>
<evidence type="ECO:0000256" key="3">
    <source>
        <dbReference type="ARBA" id="ARBA00022801"/>
    </source>
</evidence>
<sequence length="411" mass="42627">MLLLAAAPVASALGLPVPLPRLPVDLPPPVQGTLDLAGSELRAVRERALLREHRRWLEADPRGAPAIRSEVVAIAPTEAALGRARDAGFRIVRESVLAPLDLRIVVLRAPEGLRVRSALRRLAKLDPDGRYDYNHVYLGSGATGADSAASTSLAPAGDGAPPRVGLVDSGVDASHPTLAGVDVRRWGCGDRALPDAHGTAVASLLAGDARGRARGGQLFAADIYCGEPTGGAVTTLAEAMAWLAREKVAVVNVSLVGPPNQLLAQLVDGMQRRGHVLVAAVGNDGPSAPPLFPAAYPGVIGVTAVDPRDRLLPEAMRGDAVDFAAPGSELWAARSGGGQARVRGTSFAAPLVARLAARELVLPTPGAADRVVRRLEGQARDLGPRGHDARFGRGLLSGDARAAWAAPMNED</sequence>
<reference evidence="7 8" key="1">
    <citation type="submission" date="2013-09" db="EMBL/GenBank/DDBJ databases">
        <title>Genome sequencing of Arenimonas metalli.</title>
        <authorList>
            <person name="Chen F."/>
            <person name="Wang G."/>
        </authorList>
    </citation>
    <scope>NUCLEOTIDE SEQUENCE [LARGE SCALE GENOMIC DNA]</scope>
    <source>
        <strain evidence="7 8">CF5-1</strain>
    </source>
</reference>
<dbReference type="PATRIC" id="fig|1384056.3.peg.168"/>
<dbReference type="GO" id="GO:0006508">
    <property type="term" value="P:proteolysis"/>
    <property type="evidence" value="ECO:0007669"/>
    <property type="project" value="UniProtKB-KW"/>
</dbReference>
<protein>
    <recommendedName>
        <fullName evidence="6">Peptidase S8/S53 domain-containing protein</fullName>
    </recommendedName>
</protein>
<keyword evidence="4 5" id="KW-0720">Serine protease</keyword>
<feature type="domain" description="Peptidase S8/S53" evidence="6">
    <location>
        <begin position="163"/>
        <end position="394"/>
    </location>
</feature>
<evidence type="ECO:0000259" key="6">
    <source>
        <dbReference type="Pfam" id="PF00082"/>
    </source>
</evidence>
<feature type="active site" description="Charge relay system" evidence="5">
    <location>
        <position position="346"/>
    </location>
</feature>
<dbReference type="Pfam" id="PF00082">
    <property type="entry name" value="Peptidase_S8"/>
    <property type="match status" value="1"/>
</dbReference>
<dbReference type="STRING" id="1384056.N787_06465"/>
<comment type="similarity">
    <text evidence="1 5">Belongs to the peptidase S8 family.</text>
</comment>
<evidence type="ECO:0000256" key="1">
    <source>
        <dbReference type="ARBA" id="ARBA00011073"/>
    </source>
</evidence>
<dbReference type="PANTHER" id="PTHR43806:SF11">
    <property type="entry name" value="CEREVISIN-RELATED"/>
    <property type="match status" value="1"/>
</dbReference>
<dbReference type="InterPro" id="IPR050131">
    <property type="entry name" value="Peptidase_S8_subtilisin-like"/>
</dbReference>
<dbReference type="CDD" id="cd05561">
    <property type="entry name" value="Peptidases_S8_4"/>
    <property type="match status" value="1"/>
</dbReference>
<dbReference type="PROSITE" id="PS51892">
    <property type="entry name" value="SUBTILASE"/>
    <property type="match status" value="1"/>
</dbReference>
<dbReference type="InterPro" id="IPR015500">
    <property type="entry name" value="Peptidase_S8_subtilisin-rel"/>
</dbReference>
<dbReference type="PROSITE" id="PS00136">
    <property type="entry name" value="SUBTILASE_ASP"/>
    <property type="match status" value="1"/>
</dbReference>